<dbReference type="STRING" id="1346330.M472_21425"/>
<reference evidence="1 2" key="1">
    <citation type="journal article" date="2013" name="Genome Announc.">
        <title>The Draft Genome Sequence of Sphingomonas paucimobilis Strain HER1398 (Proteobacteria), Host to the Giant PAU Phage, Indicates That It Is a Member of the Genus Sphingobacterium (Bacteroidetes).</title>
        <authorList>
            <person name="White R.A.III."/>
            <person name="Suttle C.A."/>
        </authorList>
    </citation>
    <scope>NUCLEOTIDE SEQUENCE [LARGE SCALE GENOMIC DNA]</scope>
    <source>
        <strain evidence="1 2">HER1398</strain>
    </source>
</reference>
<name>U2J8Q1_9SPHI</name>
<gene>
    <name evidence="1" type="ORF">M472_21425</name>
</gene>
<dbReference type="PATRIC" id="fig|1346330.5.peg.251"/>
<dbReference type="AlphaFoldDB" id="U2J8Q1"/>
<sequence>MFETTYTQKKLSQQKDGADFIFRFEFTLVYDDILGNSYEQKIMFYEDNLGKTNYHAGGPADFLKKNV</sequence>
<accession>U2J8Q1</accession>
<keyword evidence="2" id="KW-1185">Reference proteome</keyword>
<evidence type="ECO:0000313" key="1">
    <source>
        <dbReference type="EMBL" id="ERJ61319.1"/>
    </source>
</evidence>
<protein>
    <submittedName>
        <fullName evidence="1">Uncharacterized protein</fullName>
    </submittedName>
</protein>
<dbReference type="EMBL" id="ATDL01000002">
    <property type="protein sequence ID" value="ERJ61319.1"/>
    <property type="molecule type" value="Genomic_DNA"/>
</dbReference>
<organism evidence="1 2">
    <name type="scientific">Sphingobacterium paucimobilis HER1398</name>
    <dbReference type="NCBI Taxonomy" id="1346330"/>
    <lineage>
        <taxon>Bacteria</taxon>
        <taxon>Pseudomonadati</taxon>
        <taxon>Bacteroidota</taxon>
        <taxon>Sphingobacteriia</taxon>
        <taxon>Sphingobacteriales</taxon>
        <taxon>Sphingobacteriaceae</taxon>
        <taxon>Sphingobacterium</taxon>
    </lineage>
</organism>
<dbReference type="Proteomes" id="UP000016584">
    <property type="component" value="Unassembled WGS sequence"/>
</dbReference>
<comment type="caution">
    <text evidence="1">The sequence shown here is derived from an EMBL/GenBank/DDBJ whole genome shotgun (WGS) entry which is preliminary data.</text>
</comment>
<proteinExistence type="predicted"/>
<evidence type="ECO:0000313" key="2">
    <source>
        <dbReference type="Proteomes" id="UP000016584"/>
    </source>
</evidence>